<dbReference type="RefSeq" id="WP_085404106.1">
    <property type="nucleotide sequence ID" value="NZ_NAFL01000279.1"/>
</dbReference>
<evidence type="ECO:0000256" key="4">
    <source>
        <dbReference type="ARBA" id="ARBA00022692"/>
    </source>
</evidence>
<dbReference type="Proteomes" id="UP000193335">
    <property type="component" value="Unassembled WGS sequence"/>
</dbReference>
<evidence type="ECO:0000256" key="6">
    <source>
        <dbReference type="ARBA" id="ARBA00023136"/>
    </source>
</evidence>
<dbReference type="InterPro" id="IPR003362">
    <property type="entry name" value="Bact_transf"/>
</dbReference>
<dbReference type="GO" id="GO:0016020">
    <property type="term" value="C:membrane"/>
    <property type="evidence" value="ECO:0007669"/>
    <property type="project" value="UniProtKB-SubCell"/>
</dbReference>
<comment type="caution">
    <text evidence="10">The sequence shown here is derived from an EMBL/GenBank/DDBJ whole genome shotgun (WGS) entry which is preliminary data.</text>
</comment>
<dbReference type="NCBIfam" id="TIGR03023">
    <property type="entry name" value="WcaJ_sugtrans"/>
    <property type="match status" value="1"/>
</dbReference>
<protein>
    <submittedName>
        <fullName evidence="10">Undecaprenyl-phosphate glucose phosphotransferase</fullName>
    </submittedName>
</protein>
<proteinExistence type="inferred from homology"/>
<feature type="transmembrane region" description="Helical" evidence="8">
    <location>
        <begin position="35"/>
        <end position="60"/>
    </location>
</feature>
<feature type="transmembrane region" description="Helical" evidence="8">
    <location>
        <begin position="306"/>
        <end position="330"/>
    </location>
</feature>
<organism evidence="10 11">
    <name type="scientific">Bradyrhizobium japonicum</name>
    <dbReference type="NCBI Taxonomy" id="375"/>
    <lineage>
        <taxon>Bacteria</taxon>
        <taxon>Pseudomonadati</taxon>
        <taxon>Pseudomonadota</taxon>
        <taxon>Alphaproteobacteria</taxon>
        <taxon>Hyphomicrobiales</taxon>
        <taxon>Nitrobacteraceae</taxon>
        <taxon>Bradyrhizobium</taxon>
    </lineage>
</organism>
<comment type="subcellular location">
    <subcellularLocation>
        <location evidence="1">Membrane</location>
        <topology evidence="1">Multi-pass membrane protein</topology>
    </subcellularLocation>
</comment>
<dbReference type="EMBL" id="NAFL01000279">
    <property type="protein sequence ID" value="OSJ25683.1"/>
    <property type="molecule type" value="Genomic_DNA"/>
</dbReference>
<dbReference type="InterPro" id="IPR017473">
    <property type="entry name" value="Undecaprenyl-P_gluc_Ptfrase"/>
</dbReference>
<dbReference type="GO" id="GO:0000271">
    <property type="term" value="P:polysaccharide biosynthetic process"/>
    <property type="evidence" value="ECO:0007669"/>
    <property type="project" value="UniProtKB-KW"/>
</dbReference>
<evidence type="ECO:0000256" key="7">
    <source>
        <dbReference type="ARBA" id="ARBA00023169"/>
    </source>
</evidence>
<dbReference type="InterPro" id="IPR017475">
    <property type="entry name" value="EPS_sugar_tfrase"/>
</dbReference>
<evidence type="ECO:0000256" key="1">
    <source>
        <dbReference type="ARBA" id="ARBA00004141"/>
    </source>
</evidence>
<dbReference type="NCBIfam" id="TIGR03025">
    <property type="entry name" value="EPS_sugtrans"/>
    <property type="match status" value="1"/>
</dbReference>
<dbReference type="PANTHER" id="PTHR30576">
    <property type="entry name" value="COLANIC BIOSYNTHESIS UDP-GLUCOSE LIPID CARRIER TRANSFERASE"/>
    <property type="match status" value="1"/>
</dbReference>
<feature type="transmembrane region" description="Helical" evidence="8">
    <location>
        <begin position="138"/>
        <end position="156"/>
    </location>
</feature>
<dbReference type="GO" id="GO:0089702">
    <property type="term" value="F:undecaprenyl-phosphate glucose phosphotransferase activity"/>
    <property type="evidence" value="ECO:0007669"/>
    <property type="project" value="TreeGrafter"/>
</dbReference>
<keyword evidence="3 10" id="KW-0808">Transferase</keyword>
<evidence type="ECO:0000256" key="3">
    <source>
        <dbReference type="ARBA" id="ARBA00022679"/>
    </source>
</evidence>
<evidence type="ECO:0000313" key="10">
    <source>
        <dbReference type="EMBL" id="OSJ25683.1"/>
    </source>
</evidence>
<keyword evidence="6 8" id="KW-0472">Membrane</keyword>
<evidence type="ECO:0000256" key="5">
    <source>
        <dbReference type="ARBA" id="ARBA00022989"/>
    </source>
</evidence>
<feature type="domain" description="Bacterial sugar transferase" evidence="9">
    <location>
        <begin position="304"/>
        <end position="487"/>
    </location>
</feature>
<keyword evidence="7" id="KW-0270">Exopolysaccharide synthesis</keyword>
<evidence type="ECO:0000256" key="8">
    <source>
        <dbReference type="SAM" id="Phobius"/>
    </source>
</evidence>
<dbReference type="AlphaFoldDB" id="A0A1Y2JCP5"/>
<keyword evidence="5 8" id="KW-1133">Transmembrane helix</keyword>
<sequence>MPNSSGELASSEAILSRDSVGSARKESRLRFPHAMAGYFCAGVDFLVIIVSSILGCSIYQAFSGLVVSNFDAFALSGSVAAILYLWMAHAAGFYQFGSIVSSHAVYRKIINRWLVVGLLLALLAFLLKVGAIFSRGSIVTFVALTATLLLVARWAVTRAIKVVVSEGLLAGRRAVLVGSRDELAALDGEQLLGDFGLSEIDRLTLPSPSLSTMQLTRSELSVLNLAMDSARQEGAEAIVLAVSWSESRRLELIRESMRASPLPVQLLPDRIVRGLTRNLTFAWQPNFAIEIKRGPLSRVEHLLKRVFDVVGALVLLLLLWPPILIAAIAIKFDSAGPVLFRQRRNGFNAKQFRILKFRTMTVTEDADKVVQATRFDRRVTRVGRHLRRLSVDELPQLFNVLKGDMSLVGPRPHALVHDIQYGEIMSDYAFRHHVKPGITGWAQVNGFRGETRQVEQMQRRVELDLWYINNWSLLLDLKILLRTCIEVASARNAY</sequence>
<reference evidence="10 11" key="1">
    <citation type="submission" date="2017-03" db="EMBL/GenBank/DDBJ databases">
        <title>Whole genome sequences of fourteen strains of Bradyrhizobium canariense and one strain of Bradyrhizobium japonicum isolated from Lupinus (Papilionoideae: Genisteae) species in Algeria.</title>
        <authorList>
            <person name="Crovadore J."/>
            <person name="Chekireb D."/>
            <person name="Brachmann A."/>
            <person name="Chablais R."/>
            <person name="Cochard B."/>
            <person name="Lefort F."/>
        </authorList>
    </citation>
    <scope>NUCLEOTIDE SEQUENCE [LARGE SCALE GENOMIC DNA]</scope>
    <source>
        <strain evidence="10 11">UBMA197</strain>
    </source>
</reference>
<accession>A0A1Y2JCP5</accession>
<feature type="transmembrane region" description="Helical" evidence="8">
    <location>
        <begin position="113"/>
        <end position="132"/>
    </location>
</feature>
<comment type="similarity">
    <text evidence="2">Belongs to the bacterial sugar transferase family.</text>
</comment>
<name>A0A1Y2JCP5_BRAJP</name>
<dbReference type="PANTHER" id="PTHR30576:SF21">
    <property type="entry name" value="UDP-GLUCOSE:UNDECAPRENYL-PHOSPHATE GLUCOSE-1-PHOSPHATE TRANSFERASE"/>
    <property type="match status" value="1"/>
</dbReference>
<dbReference type="Pfam" id="PF13727">
    <property type="entry name" value="CoA_binding_3"/>
    <property type="match status" value="1"/>
</dbReference>
<evidence type="ECO:0000256" key="2">
    <source>
        <dbReference type="ARBA" id="ARBA00006464"/>
    </source>
</evidence>
<evidence type="ECO:0000313" key="11">
    <source>
        <dbReference type="Proteomes" id="UP000193335"/>
    </source>
</evidence>
<feature type="transmembrane region" description="Helical" evidence="8">
    <location>
        <begin position="72"/>
        <end position="92"/>
    </location>
</feature>
<keyword evidence="4 8" id="KW-0812">Transmembrane</keyword>
<dbReference type="Pfam" id="PF02397">
    <property type="entry name" value="Bac_transf"/>
    <property type="match status" value="1"/>
</dbReference>
<gene>
    <name evidence="10" type="ORF">BSZ19_37680</name>
</gene>
<evidence type="ECO:0000259" key="9">
    <source>
        <dbReference type="Pfam" id="PF02397"/>
    </source>
</evidence>
<dbReference type="GO" id="GO:0009242">
    <property type="term" value="P:colanic acid biosynthetic process"/>
    <property type="evidence" value="ECO:0007669"/>
    <property type="project" value="TreeGrafter"/>
</dbReference>